<gene>
    <name evidence="1" type="ORF">ACFSW8_05540</name>
</gene>
<reference evidence="2" key="1">
    <citation type="journal article" date="2019" name="Int. J. Syst. Evol. Microbiol.">
        <title>The Global Catalogue of Microorganisms (GCM) 10K type strain sequencing project: providing services to taxonomists for standard genome sequencing and annotation.</title>
        <authorList>
            <consortium name="The Broad Institute Genomics Platform"/>
            <consortium name="The Broad Institute Genome Sequencing Center for Infectious Disease"/>
            <person name="Wu L."/>
            <person name="Ma J."/>
        </authorList>
    </citation>
    <scope>NUCLEOTIDE SEQUENCE [LARGE SCALE GENOMIC DNA]</scope>
    <source>
        <strain evidence="2">CCUG 57942</strain>
    </source>
</reference>
<organism evidence="1 2">
    <name type="scientific">Rubritalea tangerina</name>
    <dbReference type="NCBI Taxonomy" id="430798"/>
    <lineage>
        <taxon>Bacteria</taxon>
        <taxon>Pseudomonadati</taxon>
        <taxon>Verrucomicrobiota</taxon>
        <taxon>Verrucomicrobiia</taxon>
        <taxon>Verrucomicrobiales</taxon>
        <taxon>Rubritaleaceae</taxon>
        <taxon>Rubritalea</taxon>
    </lineage>
</organism>
<sequence>MKAPILLSPARLTLLALFRKVMHALMGSSSRKLILLPLLLLTSLPTPGEASNASIGIIEQPINLVAQSDPSEIPLGAITFEANYNYGIHELISVPRPCRFGAMEWAQGLELNQNLASAFGILVEPVDSSSVPYEPVNIRIKPWPKPAYSPYTKEQVLIATLHCLMRSTHGTPDAPLVIQIIAEDPKDNEWAKKYARSYVHKVPPGSNQYAPYSLAGSTLKTNQFGITSVHFPQVKAKPPANPNPPVMIAARLGGADSLDDTCALIPVWVGTTWKKPLDASGLPSGLHHDVFMPSTPMAIDSNVLANHHGYLNWSIHQSDEGSSISCGVGDVAERDLAAAIYAAILNIQPSKQKPLTVRLTHPNNTLEELPTFATTKTWIKTQDRHSTGLECTFTLDPKTLQITTGSLPLIKKVEKSNEGPIRITNSSPN</sequence>
<keyword evidence="2" id="KW-1185">Reference proteome</keyword>
<evidence type="ECO:0000313" key="1">
    <source>
        <dbReference type="EMBL" id="MFD2158354.1"/>
    </source>
</evidence>
<protein>
    <submittedName>
        <fullName evidence="1">Uncharacterized protein</fullName>
    </submittedName>
</protein>
<evidence type="ECO:0000313" key="2">
    <source>
        <dbReference type="Proteomes" id="UP001597389"/>
    </source>
</evidence>
<comment type="caution">
    <text evidence="1">The sequence shown here is derived from an EMBL/GenBank/DDBJ whole genome shotgun (WGS) entry which is preliminary data.</text>
</comment>
<accession>A0ABW4Z901</accession>
<dbReference type="Proteomes" id="UP001597389">
    <property type="component" value="Unassembled WGS sequence"/>
</dbReference>
<dbReference type="RefSeq" id="WP_377086477.1">
    <property type="nucleotide sequence ID" value="NZ_JBHSJL010000014.1"/>
</dbReference>
<proteinExistence type="predicted"/>
<dbReference type="EMBL" id="JBHUJB010000022">
    <property type="protein sequence ID" value="MFD2158354.1"/>
    <property type="molecule type" value="Genomic_DNA"/>
</dbReference>
<name>A0ABW4Z901_9BACT</name>